<dbReference type="Proteomes" id="UP001500974">
    <property type="component" value="Unassembled WGS sequence"/>
</dbReference>
<evidence type="ECO:0000313" key="7">
    <source>
        <dbReference type="EMBL" id="GAA2174992.1"/>
    </source>
</evidence>
<dbReference type="InterPro" id="IPR000092">
    <property type="entry name" value="Polyprenyl_synt"/>
</dbReference>
<dbReference type="SFLD" id="SFLDS00005">
    <property type="entry name" value="Isoprenoid_Synthase_Type_I"/>
    <property type="match status" value="1"/>
</dbReference>
<gene>
    <name evidence="7" type="ORF">GCM10009784_15590</name>
</gene>
<evidence type="ECO:0000256" key="3">
    <source>
        <dbReference type="ARBA" id="ARBA00022679"/>
    </source>
</evidence>
<evidence type="ECO:0000256" key="6">
    <source>
        <dbReference type="RuleBase" id="RU004466"/>
    </source>
</evidence>
<protein>
    <submittedName>
        <fullName evidence="7">Polyprenyl synthetase family protein</fullName>
    </submittedName>
</protein>
<dbReference type="PANTHER" id="PTHR12001">
    <property type="entry name" value="GERANYLGERANYL PYROPHOSPHATE SYNTHASE"/>
    <property type="match status" value="1"/>
</dbReference>
<dbReference type="Pfam" id="PF00348">
    <property type="entry name" value="polyprenyl_synt"/>
    <property type="match status" value="1"/>
</dbReference>
<evidence type="ECO:0000256" key="5">
    <source>
        <dbReference type="ARBA" id="ARBA00022842"/>
    </source>
</evidence>
<dbReference type="PROSITE" id="PS00444">
    <property type="entry name" value="POLYPRENYL_SYNTHASE_2"/>
    <property type="match status" value="1"/>
</dbReference>
<organism evidence="7 8">
    <name type="scientific">Arthrobacter parietis</name>
    <dbReference type="NCBI Taxonomy" id="271434"/>
    <lineage>
        <taxon>Bacteria</taxon>
        <taxon>Bacillati</taxon>
        <taxon>Actinomycetota</taxon>
        <taxon>Actinomycetes</taxon>
        <taxon>Micrococcales</taxon>
        <taxon>Micrococcaceae</taxon>
        <taxon>Arthrobacter</taxon>
    </lineage>
</organism>
<evidence type="ECO:0000256" key="1">
    <source>
        <dbReference type="ARBA" id="ARBA00001946"/>
    </source>
</evidence>
<accession>A0ABN3AVL0</accession>
<sequence>MDKEITLAGSTDSQLVDDVLTSFFARSKSRAEAMHPDYRTMWEHLETCTVGGKRFRPRLVMTVYSLLGGTERVTAATVAASFELLHTSLIVHDDVVDRDFTRRGIPNVSGTYRNLAAAQGSSPSRAEHAGLSVGVIAGDLALSNAYRLLGEVDTDLATRQRLGDLLDEAIFASAAGELLDVLAPFDPTPQPVEEVLDMARLKTAVYSFEAPLQAGAVLAGGDDLLVNALGEFGRCIGIAYQVADDLIGVFGDESRTGKVGWSDLREGKRTALISYAADQPQWPRIAALLADPDLTATGAAEVRELLIESGARDQATRLAADLTERALQALVEPYVPQALRDGLAPISDVVSERVRA</sequence>
<keyword evidence="4" id="KW-0479">Metal-binding</keyword>
<dbReference type="InterPro" id="IPR008949">
    <property type="entry name" value="Isoprenoid_synthase_dom_sf"/>
</dbReference>
<evidence type="ECO:0000256" key="4">
    <source>
        <dbReference type="ARBA" id="ARBA00022723"/>
    </source>
</evidence>
<keyword evidence="8" id="KW-1185">Reference proteome</keyword>
<dbReference type="PROSITE" id="PS00723">
    <property type="entry name" value="POLYPRENYL_SYNTHASE_1"/>
    <property type="match status" value="1"/>
</dbReference>
<dbReference type="RefSeq" id="WP_277359031.1">
    <property type="nucleotide sequence ID" value="NZ_BAAAON010000001.1"/>
</dbReference>
<name>A0ABN3AVL0_9MICC</name>
<dbReference type="InterPro" id="IPR033749">
    <property type="entry name" value="Polyprenyl_synt_CS"/>
</dbReference>
<evidence type="ECO:0000256" key="2">
    <source>
        <dbReference type="ARBA" id="ARBA00006706"/>
    </source>
</evidence>
<comment type="cofactor">
    <cofactor evidence="1">
        <name>Mg(2+)</name>
        <dbReference type="ChEBI" id="CHEBI:18420"/>
    </cofactor>
</comment>
<keyword evidence="3 6" id="KW-0808">Transferase</keyword>
<dbReference type="Gene3D" id="1.10.600.10">
    <property type="entry name" value="Farnesyl Diphosphate Synthase"/>
    <property type="match status" value="1"/>
</dbReference>
<dbReference type="SUPFAM" id="SSF48576">
    <property type="entry name" value="Terpenoid synthases"/>
    <property type="match status" value="1"/>
</dbReference>
<comment type="caution">
    <text evidence="7">The sequence shown here is derived from an EMBL/GenBank/DDBJ whole genome shotgun (WGS) entry which is preliminary data.</text>
</comment>
<reference evidence="7 8" key="1">
    <citation type="journal article" date="2019" name="Int. J. Syst. Evol. Microbiol.">
        <title>The Global Catalogue of Microorganisms (GCM) 10K type strain sequencing project: providing services to taxonomists for standard genome sequencing and annotation.</title>
        <authorList>
            <consortium name="The Broad Institute Genomics Platform"/>
            <consortium name="The Broad Institute Genome Sequencing Center for Infectious Disease"/>
            <person name="Wu L."/>
            <person name="Ma J."/>
        </authorList>
    </citation>
    <scope>NUCLEOTIDE SEQUENCE [LARGE SCALE GENOMIC DNA]</scope>
    <source>
        <strain evidence="7 8">JCM 14917</strain>
    </source>
</reference>
<comment type="similarity">
    <text evidence="2 6">Belongs to the FPP/GGPP synthase family.</text>
</comment>
<dbReference type="PANTHER" id="PTHR12001:SF85">
    <property type="entry name" value="SHORT CHAIN ISOPRENYL DIPHOSPHATE SYNTHASE"/>
    <property type="match status" value="1"/>
</dbReference>
<keyword evidence="5" id="KW-0460">Magnesium</keyword>
<dbReference type="EMBL" id="BAAAON010000001">
    <property type="protein sequence ID" value="GAA2174992.1"/>
    <property type="molecule type" value="Genomic_DNA"/>
</dbReference>
<dbReference type="CDD" id="cd00685">
    <property type="entry name" value="Trans_IPPS_HT"/>
    <property type="match status" value="1"/>
</dbReference>
<proteinExistence type="inferred from homology"/>
<evidence type="ECO:0000313" key="8">
    <source>
        <dbReference type="Proteomes" id="UP001500974"/>
    </source>
</evidence>